<dbReference type="EnsemblMetazoa" id="Aqu2.1.35684_001">
    <property type="protein sequence ID" value="Aqu2.1.35684_001"/>
    <property type="gene ID" value="Aqu2.1.35684"/>
</dbReference>
<accession>A0A1X7V7A1</accession>
<sequence length="76" mass="8750">LHQKKKSYVDSSTDNFALALPHQKTNDKQIVSINLKDINTKFNVKEDDSCSSFILSIKLQNIKCKAKHDETKCRKK</sequence>
<organism evidence="1">
    <name type="scientific">Amphimedon queenslandica</name>
    <name type="common">Sponge</name>
    <dbReference type="NCBI Taxonomy" id="400682"/>
    <lineage>
        <taxon>Eukaryota</taxon>
        <taxon>Metazoa</taxon>
        <taxon>Porifera</taxon>
        <taxon>Demospongiae</taxon>
        <taxon>Heteroscleromorpha</taxon>
        <taxon>Haplosclerida</taxon>
        <taxon>Niphatidae</taxon>
        <taxon>Amphimedon</taxon>
    </lineage>
</organism>
<evidence type="ECO:0000313" key="1">
    <source>
        <dbReference type="EnsemblMetazoa" id="Aqu2.1.35684_001"/>
    </source>
</evidence>
<protein>
    <submittedName>
        <fullName evidence="1">Uncharacterized protein</fullName>
    </submittedName>
</protein>
<reference evidence="1" key="1">
    <citation type="submission" date="2017-05" db="UniProtKB">
        <authorList>
            <consortium name="EnsemblMetazoa"/>
        </authorList>
    </citation>
    <scope>IDENTIFICATION</scope>
</reference>
<dbReference type="InParanoid" id="A0A1X7V7A1"/>
<proteinExistence type="predicted"/>
<name>A0A1X7V7A1_AMPQE</name>
<dbReference type="AlphaFoldDB" id="A0A1X7V7A1"/>